<gene>
    <name evidence="5" type="ORF">VNE69_01125</name>
</gene>
<dbReference type="Gene3D" id="1.20.58.70">
    <property type="match status" value="1"/>
</dbReference>
<comment type="subcellular location">
    <subcellularLocation>
        <location evidence="1">Membrane</location>
        <topology evidence="1">Single-pass type IV membrane protein</topology>
    </subcellularLocation>
</comment>
<keyword evidence="3" id="KW-0812">Transmembrane</keyword>
<dbReference type="GO" id="GO:0012505">
    <property type="term" value="C:endomembrane system"/>
    <property type="evidence" value="ECO:0007669"/>
    <property type="project" value="TreeGrafter"/>
</dbReference>
<evidence type="ECO:0000313" key="6">
    <source>
        <dbReference type="Proteomes" id="UP001334084"/>
    </source>
</evidence>
<evidence type="ECO:0000256" key="2">
    <source>
        <dbReference type="ARBA" id="ARBA00009063"/>
    </source>
</evidence>
<accession>A0AAX4J879</accession>
<dbReference type="PROSITE" id="PS50192">
    <property type="entry name" value="T_SNARE"/>
    <property type="match status" value="1"/>
</dbReference>
<keyword evidence="3" id="KW-0472">Membrane</keyword>
<organism evidence="5 6">
    <name type="scientific">Vairimorpha necatrix</name>
    <dbReference type="NCBI Taxonomy" id="6039"/>
    <lineage>
        <taxon>Eukaryota</taxon>
        <taxon>Fungi</taxon>
        <taxon>Fungi incertae sedis</taxon>
        <taxon>Microsporidia</taxon>
        <taxon>Nosematidae</taxon>
        <taxon>Vairimorpha</taxon>
    </lineage>
</organism>
<dbReference type="EMBL" id="CP142726">
    <property type="protein sequence ID" value="WUR02187.1"/>
    <property type="molecule type" value="Genomic_DNA"/>
</dbReference>
<dbReference type="InterPro" id="IPR045242">
    <property type="entry name" value="Syntaxin"/>
</dbReference>
<dbReference type="InterPro" id="IPR010989">
    <property type="entry name" value="SNARE"/>
</dbReference>
<dbReference type="InterPro" id="IPR000727">
    <property type="entry name" value="T_SNARE_dom"/>
</dbReference>
<dbReference type="GO" id="GO:0048278">
    <property type="term" value="P:vesicle docking"/>
    <property type="evidence" value="ECO:0007669"/>
    <property type="project" value="TreeGrafter"/>
</dbReference>
<proteinExistence type="inferred from homology"/>
<evidence type="ECO:0000256" key="3">
    <source>
        <dbReference type="SAM" id="Phobius"/>
    </source>
</evidence>
<name>A0AAX4J879_9MICR</name>
<dbReference type="KEGG" id="vnx:VNE69_01125"/>
<comment type="similarity">
    <text evidence="2">Belongs to the syntaxin family.</text>
</comment>
<protein>
    <submittedName>
        <fullName evidence="5">Syntaxin-like protein</fullName>
    </submittedName>
</protein>
<evidence type="ECO:0000256" key="1">
    <source>
        <dbReference type="ARBA" id="ARBA00004211"/>
    </source>
</evidence>
<keyword evidence="6" id="KW-1185">Reference proteome</keyword>
<evidence type="ECO:0000259" key="4">
    <source>
        <dbReference type="PROSITE" id="PS50192"/>
    </source>
</evidence>
<dbReference type="Proteomes" id="UP001334084">
    <property type="component" value="Chromosome 1"/>
</dbReference>
<dbReference type="Gene3D" id="1.20.5.110">
    <property type="match status" value="1"/>
</dbReference>
<dbReference type="SUPFAM" id="SSF47661">
    <property type="entry name" value="t-snare proteins"/>
    <property type="match status" value="1"/>
</dbReference>
<dbReference type="GO" id="GO:0000149">
    <property type="term" value="F:SNARE binding"/>
    <property type="evidence" value="ECO:0007669"/>
    <property type="project" value="TreeGrafter"/>
</dbReference>
<dbReference type="GeneID" id="90539990"/>
<dbReference type="GO" id="GO:0005484">
    <property type="term" value="F:SNAP receptor activity"/>
    <property type="evidence" value="ECO:0007669"/>
    <property type="project" value="TreeGrafter"/>
</dbReference>
<dbReference type="GO" id="GO:0006886">
    <property type="term" value="P:intracellular protein transport"/>
    <property type="evidence" value="ECO:0007669"/>
    <property type="project" value="TreeGrafter"/>
</dbReference>
<dbReference type="SMART" id="SM00397">
    <property type="entry name" value="t_SNARE"/>
    <property type="match status" value="1"/>
</dbReference>
<dbReference type="AlphaFoldDB" id="A0AAX4J879"/>
<dbReference type="GO" id="GO:0031201">
    <property type="term" value="C:SNARE complex"/>
    <property type="evidence" value="ECO:0007669"/>
    <property type="project" value="TreeGrafter"/>
</dbReference>
<keyword evidence="3" id="KW-1133">Transmembrane helix</keyword>
<dbReference type="GO" id="GO:0006906">
    <property type="term" value="P:vesicle fusion"/>
    <property type="evidence" value="ECO:0007669"/>
    <property type="project" value="TreeGrafter"/>
</dbReference>
<feature type="domain" description="T-SNARE coiled-coil homology" evidence="4">
    <location>
        <begin position="164"/>
        <end position="226"/>
    </location>
</feature>
<dbReference type="PANTHER" id="PTHR19957">
    <property type="entry name" value="SYNTAXIN"/>
    <property type="match status" value="1"/>
</dbReference>
<dbReference type="GO" id="GO:0005886">
    <property type="term" value="C:plasma membrane"/>
    <property type="evidence" value="ECO:0007669"/>
    <property type="project" value="TreeGrafter"/>
</dbReference>
<dbReference type="Pfam" id="PF05739">
    <property type="entry name" value="SNARE"/>
    <property type="match status" value="1"/>
</dbReference>
<evidence type="ECO:0000313" key="5">
    <source>
        <dbReference type="EMBL" id="WUR02187.1"/>
    </source>
</evidence>
<dbReference type="RefSeq" id="XP_065328332.1">
    <property type="nucleotide sequence ID" value="XM_065472260.1"/>
</dbReference>
<sequence>MDEFLTNSKNFFSEVNKLKGYTLTFEHLGARKNNGYVDEKSEKKINSQMEAINNKFRKVSTDLKNNLENSTSELSSNNVENFEYKTKKIHVHSQTKALTSAINEFRDVQYRYKKEEEEKFKLQFSIAKPDANEKEINECISEDRGEAILASAFALGSNSAKGILDEAKKRKTNIQKIAKIIQELIEMLNILNNAIYAQHDVVDDIGQDLTTAHENTEAANVDLNAALDYQTRASRIKRILFGIVITIIIVAVVFVVVKLAFNTGYYPQGNEFHYFF</sequence>
<feature type="transmembrane region" description="Helical" evidence="3">
    <location>
        <begin position="239"/>
        <end position="261"/>
    </location>
</feature>
<reference evidence="5" key="1">
    <citation type="journal article" date="2024" name="BMC Genomics">
        <title>Functional annotation of a divergent genome using sequence and structure-based similarity.</title>
        <authorList>
            <person name="Svedberg D."/>
            <person name="Winiger R.R."/>
            <person name="Berg A."/>
            <person name="Sharma H."/>
            <person name="Tellgren-Roth C."/>
            <person name="Debrunner-Vossbrinck B.A."/>
            <person name="Vossbrinck C.R."/>
            <person name="Barandun J."/>
        </authorList>
    </citation>
    <scope>NUCLEOTIDE SEQUENCE</scope>
    <source>
        <strain evidence="5">Illinois isolate</strain>
    </source>
</reference>
<dbReference type="GO" id="GO:0006887">
    <property type="term" value="P:exocytosis"/>
    <property type="evidence" value="ECO:0007669"/>
    <property type="project" value="TreeGrafter"/>
</dbReference>
<dbReference type="PANTHER" id="PTHR19957:SF307">
    <property type="entry name" value="PROTEIN SSO1-RELATED"/>
    <property type="match status" value="1"/>
</dbReference>